<evidence type="ECO:0000256" key="1">
    <source>
        <dbReference type="ARBA" id="ARBA00006281"/>
    </source>
</evidence>
<dbReference type="PANTHER" id="PTHR12689:SF4">
    <property type="entry name" value="PROTEIN AAR2 HOMOLOG"/>
    <property type="match status" value="1"/>
</dbReference>
<keyword evidence="2" id="KW-0812">Transmembrane</keyword>
<dbReference type="InterPro" id="IPR038516">
    <property type="entry name" value="AAR2_N_sf"/>
</dbReference>
<evidence type="ECO:0000256" key="2">
    <source>
        <dbReference type="SAM" id="Phobius"/>
    </source>
</evidence>
<dbReference type="PANTHER" id="PTHR12689">
    <property type="entry name" value="A1 CISTRON SPLICING FACTOR AAR2-RELATED"/>
    <property type="match status" value="1"/>
</dbReference>
<proteinExistence type="inferred from homology"/>
<comment type="similarity">
    <text evidence="1">Belongs to the AAR2 family.</text>
</comment>
<organism evidence="5 6">
    <name type="scientific">Tetracentron sinense</name>
    <name type="common">Spur-leaf</name>
    <dbReference type="NCBI Taxonomy" id="13715"/>
    <lineage>
        <taxon>Eukaryota</taxon>
        <taxon>Viridiplantae</taxon>
        <taxon>Streptophyta</taxon>
        <taxon>Embryophyta</taxon>
        <taxon>Tracheophyta</taxon>
        <taxon>Spermatophyta</taxon>
        <taxon>Magnoliopsida</taxon>
        <taxon>Trochodendrales</taxon>
        <taxon>Trochodendraceae</taxon>
        <taxon>Tetracentron</taxon>
    </lineage>
</organism>
<dbReference type="Pfam" id="PF20981">
    <property type="entry name" value="AAR2_1st"/>
    <property type="match status" value="1"/>
</dbReference>
<dbReference type="Gene3D" id="1.25.40.550">
    <property type="entry name" value="Aar2, C-terminal domain-like"/>
    <property type="match status" value="1"/>
</dbReference>
<keyword evidence="2" id="KW-0472">Membrane</keyword>
<dbReference type="OrthoDB" id="201752at2759"/>
<reference evidence="5 6" key="1">
    <citation type="submission" date="2020-04" db="EMBL/GenBank/DDBJ databases">
        <title>Plant Genome Project.</title>
        <authorList>
            <person name="Zhang R.-G."/>
        </authorList>
    </citation>
    <scope>NUCLEOTIDE SEQUENCE [LARGE SCALE GENOMIC DNA]</scope>
    <source>
        <strain evidence="5">YNK0</strain>
        <tissue evidence="5">Leaf</tissue>
    </source>
</reference>
<protein>
    <recommendedName>
        <fullName evidence="7">Protein AAR2 homolog</fullName>
    </recommendedName>
</protein>
<dbReference type="FunFam" id="1.25.40.550:FF:000002">
    <property type="entry name" value="AAR2 protein family"/>
    <property type="match status" value="1"/>
</dbReference>
<dbReference type="CDD" id="cd13778">
    <property type="entry name" value="Aar2_C"/>
    <property type="match status" value="1"/>
</dbReference>
<name>A0A834ZLL7_TETSI</name>
<dbReference type="Pfam" id="PF05282">
    <property type="entry name" value="AAR2"/>
    <property type="match status" value="1"/>
</dbReference>
<dbReference type="InterPro" id="IPR033648">
    <property type="entry name" value="AAR2_C"/>
</dbReference>
<dbReference type="AlphaFoldDB" id="A0A834ZLL7"/>
<evidence type="ECO:0000259" key="4">
    <source>
        <dbReference type="Pfam" id="PF20981"/>
    </source>
</evidence>
<dbReference type="Proteomes" id="UP000655225">
    <property type="component" value="Unassembled WGS sequence"/>
</dbReference>
<feature type="domain" description="AAR2 C-terminal" evidence="3">
    <location>
        <begin position="208"/>
        <end position="354"/>
    </location>
</feature>
<dbReference type="GO" id="GO:0000244">
    <property type="term" value="P:spliceosomal tri-snRNP complex assembly"/>
    <property type="evidence" value="ECO:0007669"/>
    <property type="project" value="TreeGrafter"/>
</dbReference>
<dbReference type="OMA" id="CAFSDII"/>
<dbReference type="FunFam" id="2.60.34.20:FF:000001">
    <property type="entry name" value="protein AAR2 homolog"/>
    <property type="match status" value="1"/>
</dbReference>
<evidence type="ECO:0000313" key="5">
    <source>
        <dbReference type="EMBL" id="KAF8407680.1"/>
    </source>
</evidence>
<feature type="domain" description="AAR2 N-terminal" evidence="4">
    <location>
        <begin position="28"/>
        <end position="159"/>
    </location>
</feature>
<keyword evidence="2" id="KW-1133">Transmembrane helix</keyword>
<feature type="transmembrane region" description="Helical" evidence="2">
    <location>
        <begin position="376"/>
        <end position="394"/>
    </location>
</feature>
<dbReference type="InterPro" id="IPR038514">
    <property type="entry name" value="AAR2_C_sf"/>
</dbReference>
<sequence length="395" mass="44804">MEAKSEQKPFPLNLQMDSETALGFVKHGATLLLLDVPQFTLVGIDTQMFSVGPLFKGIKMIPPGPHFVYYSSSNRDGNEFSPIVGFFVCTCTSEVVVRKWDQQEERLVKLSEEEEERYCEAVKKLEFDQQLGPYALNHFGDWKQISNYITKSTIERIEPIGGEITVACESELVEKVPKTTMEKVLAEQLRMSKFSKSAEKFQRRGCYYTSIPQFVKNKGISGQELTSLNLDKTQLLETILMKDYGGAEDLLLGELQFSFIAFLMGQSLEAFFQWKALISLFFGCTEAFIKVIYYQLKYGLQKERTNTSDAEKGTSVLLDDSWLSTDSFLHHLSKDFFSLVQETSVVDGDLLSWVYAKSLLSANSGTDYVDKCCQLFLLWTVSFILPVLGTLRGLR</sequence>
<keyword evidence="6" id="KW-1185">Reference proteome</keyword>
<evidence type="ECO:0008006" key="7">
    <source>
        <dbReference type="Google" id="ProtNLM"/>
    </source>
</evidence>
<dbReference type="InterPro" id="IPR033647">
    <property type="entry name" value="Aar2_N"/>
</dbReference>
<evidence type="ECO:0000259" key="3">
    <source>
        <dbReference type="Pfam" id="PF05282"/>
    </source>
</evidence>
<dbReference type="CDD" id="cd13777">
    <property type="entry name" value="Aar2_N"/>
    <property type="match status" value="1"/>
</dbReference>
<dbReference type="InterPro" id="IPR007946">
    <property type="entry name" value="AAR2"/>
</dbReference>
<comment type="caution">
    <text evidence="5">The sequence shown here is derived from an EMBL/GenBank/DDBJ whole genome shotgun (WGS) entry which is preliminary data.</text>
</comment>
<dbReference type="Gene3D" id="2.60.34.20">
    <property type="match status" value="1"/>
</dbReference>
<dbReference type="EMBL" id="JABCRI010000004">
    <property type="protein sequence ID" value="KAF8407680.1"/>
    <property type="molecule type" value="Genomic_DNA"/>
</dbReference>
<gene>
    <name evidence="5" type="ORF">HHK36_006815</name>
</gene>
<evidence type="ECO:0000313" key="6">
    <source>
        <dbReference type="Proteomes" id="UP000655225"/>
    </source>
</evidence>
<accession>A0A834ZLL7</accession>